<evidence type="ECO:0000256" key="1">
    <source>
        <dbReference type="SAM" id="MobiDB-lite"/>
    </source>
</evidence>
<keyword evidence="3" id="KW-1185">Reference proteome</keyword>
<accession>A0AAV5JL31</accession>
<dbReference type="Proteomes" id="UP001054252">
    <property type="component" value="Unassembled WGS sequence"/>
</dbReference>
<dbReference type="PANTHER" id="PTHR33785:SF2">
    <property type="entry name" value="DUF1685 DOMAIN-CONTAINING PROTEIN"/>
    <property type="match status" value="1"/>
</dbReference>
<sequence length="230" mass="26573">MVGISILGNMDHLWFHQIILFQESTSQVVTKTLEHQNKLLSPSPSICVSSFPEAKVSKTVSPLQENVSLENSSMDDSSKEDSVIKEIKRPRTLSVGTSRSRSPFSPSTQSLRDLELEEVKGFMDLAFIFNREHLNRRIMRVILGLQRFEFHKNNDTNIEQPKEDDAEDDTKQKEEEGGVTRLYLSETWLIKRPSSPLLNLKFPRELATFDMKKYLRFWARTIALEIQQES</sequence>
<evidence type="ECO:0000313" key="2">
    <source>
        <dbReference type="EMBL" id="GKV12242.1"/>
    </source>
</evidence>
<gene>
    <name evidence="2" type="ORF">SLEP1_g23415</name>
</gene>
<feature type="region of interest" description="Disordered" evidence="1">
    <location>
        <begin position="90"/>
        <end position="109"/>
    </location>
</feature>
<feature type="region of interest" description="Disordered" evidence="1">
    <location>
        <begin position="154"/>
        <end position="176"/>
    </location>
</feature>
<name>A0AAV5JL31_9ROSI</name>
<reference evidence="2 3" key="1">
    <citation type="journal article" date="2021" name="Commun. Biol.">
        <title>The genome of Shorea leprosula (Dipterocarpaceae) highlights the ecological relevance of drought in aseasonal tropical rainforests.</title>
        <authorList>
            <person name="Ng K.K.S."/>
            <person name="Kobayashi M.J."/>
            <person name="Fawcett J.A."/>
            <person name="Hatakeyama M."/>
            <person name="Paape T."/>
            <person name="Ng C.H."/>
            <person name="Ang C.C."/>
            <person name="Tnah L.H."/>
            <person name="Lee C.T."/>
            <person name="Nishiyama T."/>
            <person name="Sese J."/>
            <person name="O'Brien M.J."/>
            <person name="Copetti D."/>
            <person name="Mohd Noor M.I."/>
            <person name="Ong R.C."/>
            <person name="Putra M."/>
            <person name="Sireger I.Z."/>
            <person name="Indrioko S."/>
            <person name="Kosugi Y."/>
            <person name="Izuno A."/>
            <person name="Isagi Y."/>
            <person name="Lee S.L."/>
            <person name="Shimizu K.K."/>
        </authorList>
    </citation>
    <scope>NUCLEOTIDE SEQUENCE [LARGE SCALE GENOMIC DNA]</scope>
    <source>
        <strain evidence="2">214</strain>
    </source>
</reference>
<protein>
    <submittedName>
        <fullName evidence="2">Uncharacterized protein</fullName>
    </submittedName>
</protein>
<proteinExistence type="predicted"/>
<dbReference type="PANTHER" id="PTHR33785">
    <property type="entry name" value="OS06G0550800 PROTEIN"/>
    <property type="match status" value="1"/>
</dbReference>
<comment type="caution">
    <text evidence="2">The sequence shown here is derived from an EMBL/GenBank/DDBJ whole genome shotgun (WGS) entry which is preliminary data.</text>
</comment>
<evidence type="ECO:0000313" key="3">
    <source>
        <dbReference type="Proteomes" id="UP001054252"/>
    </source>
</evidence>
<dbReference type="EMBL" id="BPVZ01000036">
    <property type="protein sequence ID" value="GKV12242.1"/>
    <property type="molecule type" value="Genomic_DNA"/>
</dbReference>
<dbReference type="AlphaFoldDB" id="A0AAV5JL31"/>
<feature type="compositionally biased region" description="Low complexity" evidence="1">
    <location>
        <begin position="97"/>
        <end position="109"/>
    </location>
</feature>
<organism evidence="2 3">
    <name type="scientific">Rubroshorea leprosula</name>
    <dbReference type="NCBI Taxonomy" id="152421"/>
    <lineage>
        <taxon>Eukaryota</taxon>
        <taxon>Viridiplantae</taxon>
        <taxon>Streptophyta</taxon>
        <taxon>Embryophyta</taxon>
        <taxon>Tracheophyta</taxon>
        <taxon>Spermatophyta</taxon>
        <taxon>Magnoliopsida</taxon>
        <taxon>eudicotyledons</taxon>
        <taxon>Gunneridae</taxon>
        <taxon>Pentapetalae</taxon>
        <taxon>rosids</taxon>
        <taxon>malvids</taxon>
        <taxon>Malvales</taxon>
        <taxon>Dipterocarpaceae</taxon>
        <taxon>Rubroshorea</taxon>
    </lineage>
</organism>